<feature type="region of interest" description="Disordered" evidence="2">
    <location>
        <begin position="365"/>
        <end position="390"/>
    </location>
</feature>
<evidence type="ECO:0000313" key="4">
    <source>
        <dbReference type="EMBL" id="KAF2072780.1"/>
    </source>
</evidence>
<dbReference type="AlphaFoldDB" id="A0A8J4UYH8"/>
<feature type="region of interest" description="Disordered" evidence="2">
    <location>
        <begin position="268"/>
        <end position="289"/>
    </location>
</feature>
<dbReference type="SUPFAM" id="SSF53474">
    <property type="entry name" value="alpha/beta-Hydrolases"/>
    <property type="match status" value="1"/>
</dbReference>
<dbReference type="InterPro" id="IPR022122">
    <property type="entry name" value="DUF3657"/>
</dbReference>
<dbReference type="Gene3D" id="3.40.50.1820">
    <property type="entry name" value="alpha/beta hydrolase"/>
    <property type="match status" value="1"/>
</dbReference>
<proteinExistence type="inferred from homology"/>
<comment type="similarity">
    <text evidence="1">Belongs to the FAM135 family.</text>
</comment>
<dbReference type="EMBL" id="AJWJ01000248">
    <property type="protein sequence ID" value="KAF2072780.1"/>
    <property type="molecule type" value="Genomic_DNA"/>
</dbReference>
<protein>
    <recommendedName>
        <fullName evidence="3">DUF676 domain-containing protein</fullName>
    </recommendedName>
</protein>
<evidence type="ECO:0000256" key="2">
    <source>
        <dbReference type="SAM" id="MobiDB-lite"/>
    </source>
</evidence>
<comment type="caution">
    <text evidence="4">The sequence shown here is derived from an EMBL/GenBank/DDBJ whole genome shotgun (WGS) entry which is preliminary data.</text>
</comment>
<gene>
    <name evidence="4" type="ORF">CYY_005902</name>
</gene>
<dbReference type="PANTHER" id="PTHR12482">
    <property type="entry name" value="LIPASE ROG1-RELATED-RELATED"/>
    <property type="match status" value="1"/>
</dbReference>
<dbReference type="InterPro" id="IPR029058">
    <property type="entry name" value="AB_hydrolase_fold"/>
</dbReference>
<feature type="region of interest" description="Disordered" evidence="2">
    <location>
        <begin position="659"/>
        <end position="685"/>
    </location>
</feature>
<dbReference type="Proteomes" id="UP000695562">
    <property type="component" value="Unassembled WGS sequence"/>
</dbReference>
<keyword evidence="5" id="KW-1185">Reference proteome</keyword>
<feature type="compositionally biased region" description="Basic and acidic residues" evidence="2">
    <location>
        <begin position="447"/>
        <end position="468"/>
    </location>
</feature>
<feature type="region of interest" description="Disordered" evidence="2">
    <location>
        <begin position="429"/>
        <end position="527"/>
    </location>
</feature>
<name>A0A8J4UYH8_9MYCE</name>
<accession>A0A8J4UYH8</accession>
<feature type="compositionally biased region" description="Low complexity" evidence="2">
    <location>
        <begin position="367"/>
        <end position="385"/>
    </location>
</feature>
<dbReference type="Pfam" id="PF05057">
    <property type="entry name" value="DUF676"/>
    <property type="match status" value="1"/>
</dbReference>
<dbReference type="PANTHER" id="PTHR12482:SF5">
    <property type="entry name" value="DUF676 DOMAIN-CONTAINING PROTEIN"/>
    <property type="match status" value="1"/>
</dbReference>
<feature type="domain" description="DUF676" evidence="3">
    <location>
        <begin position="701"/>
        <end position="885"/>
    </location>
</feature>
<feature type="compositionally biased region" description="Low complexity" evidence="2">
    <location>
        <begin position="272"/>
        <end position="284"/>
    </location>
</feature>
<feature type="compositionally biased region" description="Low complexity" evidence="2">
    <location>
        <begin position="218"/>
        <end position="239"/>
    </location>
</feature>
<dbReference type="Pfam" id="PF12394">
    <property type="entry name" value="DUF3657"/>
    <property type="match status" value="1"/>
</dbReference>
<dbReference type="FunFam" id="3.40.50.1820:FF:000407">
    <property type="entry name" value="Protein FAM135A"/>
    <property type="match status" value="1"/>
</dbReference>
<dbReference type="InterPro" id="IPR007751">
    <property type="entry name" value="DUF676_lipase-like"/>
</dbReference>
<dbReference type="InterPro" id="IPR044294">
    <property type="entry name" value="Lipase-like"/>
</dbReference>
<evidence type="ECO:0000259" key="3">
    <source>
        <dbReference type="Pfam" id="PF05057"/>
    </source>
</evidence>
<organism evidence="4 5">
    <name type="scientific">Polysphondylium violaceum</name>
    <dbReference type="NCBI Taxonomy" id="133409"/>
    <lineage>
        <taxon>Eukaryota</taxon>
        <taxon>Amoebozoa</taxon>
        <taxon>Evosea</taxon>
        <taxon>Eumycetozoa</taxon>
        <taxon>Dictyostelia</taxon>
        <taxon>Dictyosteliales</taxon>
        <taxon>Dictyosteliaceae</taxon>
        <taxon>Polysphondylium</taxon>
    </lineage>
</organism>
<evidence type="ECO:0000313" key="5">
    <source>
        <dbReference type="Proteomes" id="UP000695562"/>
    </source>
</evidence>
<feature type="compositionally biased region" description="Low complexity" evidence="2">
    <location>
        <begin position="473"/>
        <end position="525"/>
    </location>
</feature>
<evidence type="ECO:0000256" key="1">
    <source>
        <dbReference type="ARBA" id="ARBA00007949"/>
    </source>
</evidence>
<dbReference type="OrthoDB" id="273452at2759"/>
<sequence>MLFGVINVLVYIESLRVIDLLKKGVYNIKIKCYRENDNTVLATPYILRAGTGGTNTRLGETNHNIKDHEILSALNTYSSKKFFVQYVNEFILFGNYFIFQIEIPLHNFYSNNIIIDFDLVFYTTEKEDTVEEKVVSQQKLKIGKPGYGVHQYYPITFSDWYFCLLKTTISTCMIDIVFKHHSIDSNPTIGIQPNSNLYSLSSSTSSLAMLSSSGGSITTSSSLSSSPNGSSNTNSSSMSHPILPTYHSSPNSPILKHRVVSRSSLMSLPIKQQQQQQQPSSPSQHTSLNYSYNDNRVLLDGFFDEFFEKKYPEVISFFVESYYRIGKKYKVLLSLLKQTQLTQLGDIVNIKPLNIPPLDHLMADAAQDSNNNNSKQQQQSPSSLNGSPAISSWKMATTQSGNEGSVLSMKSKRKSFLRSSLDLSSISISSSLSDQQQIPSPHSSSTTREELTEEINHSDKQHKDKDTIDVDASNNSPSSFSSSSSSMFSLSSFSTTSTNTTTTTNNSNSTNNINNHNHQTNGSNFWHSPTKPAAISGKWRKILENFQSLGDQVTRLWSHFAVVYQLVSRESCFKSLISFEKKCIQKWSFRTQKIIHYIQNTEDLLLIDTSPPSSTFLQSNSFFQYKPFKIQTIPIKLDTVYDSQPIFFEHTLKFNNNQNNNYSQFNNKNSDNNSVNNNNVNSNNNSNTKRFMMSITNYPGKHLFVFVHGLSGNSYDLRQFKNYFALHFPHFLYLTCSSIQENTLEDIQEMGEKIAAEVQEYLLDNAMAQITKISFLGHSLGGIVVRSALTSDRLQPYLGKLHTYISLSSPHLGTKFYGGSSLVTPAMWVWQKFTSSTCLKQLMMQDSSTLTDTFIYKLSKTKGLEYFQYVFLISSEQDGYVPYHSARIEIPKELVKDGSIKQNSLTKQMVLNLLEPIQSSENLFRDPSFDRFIRLNVIFEAHKGVDGVIGRSAHIRMLDQTWFMQMFVQLYKSYWEN</sequence>
<feature type="region of interest" description="Disordered" evidence="2">
    <location>
        <begin position="218"/>
        <end position="253"/>
    </location>
</feature>
<reference evidence="4" key="1">
    <citation type="submission" date="2020-01" db="EMBL/GenBank/DDBJ databases">
        <title>Development of genomics and gene disruption for Polysphondylium violaceum indicates a role for the polyketide synthase stlB in stalk morphogenesis.</title>
        <authorList>
            <person name="Narita B."/>
            <person name="Kawabe Y."/>
            <person name="Kin K."/>
            <person name="Saito T."/>
            <person name="Gibbs R."/>
            <person name="Kuspa A."/>
            <person name="Muzny D."/>
            <person name="Queller D."/>
            <person name="Richards S."/>
            <person name="Strassman J."/>
            <person name="Sucgang R."/>
            <person name="Worley K."/>
            <person name="Schaap P."/>
        </authorList>
    </citation>
    <scope>NUCLEOTIDE SEQUENCE</scope>
    <source>
        <strain evidence="4">QSvi11</strain>
    </source>
</reference>